<reference evidence="4 5" key="1">
    <citation type="submission" date="2024-01" db="EMBL/GenBank/DDBJ databases">
        <title>Genome assemblies of Stephania.</title>
        <authorList>
            <person name="Yang L."/>
        </authorList>
    </citation>
    <scope>NUCLEOTIDE SEQUENCE [LARGE SCALE GENOMIC DNA]</scope>
    <source>
        <strain evidence="4">JXDWG</strain>
        <tissue evidence="4">Leaf</tissue>
    </source>
</reference>
<dbReference type="GO" id="GO:0030246">
    <property type="term" value="F:carbohydrate binding"/>
    <property type="evidence" value="ECO:0007669"/>
    <property type="project" value="UniProtKB-KW"/>
</dbReference>
<dbReference type="PROSITE" id="PS51752">
    <property type="entry name" value="JACALIN_LECTIN"/>
    <property type="match status" value="1"/>
</dbReference>
<sequence length="220" mass="23689">MSRLNSAYGLHGLYGLSASQYGMQGSDQKGKIVNGGTRKSIQVGPWGGSGGTNWDDGSFSGVRGITIVYDRCVDSIRIEYDKGGKPVLGEKHGGNGGNQTIYIKLNYPEEFLTHVSGHYSPVVHGGSPVIRSLKLKTNQQRTFGPFGVEEGTPFSFPIEAGGFIVGFTGRSGWYLDAVGFHLSRLNSSNSLFSKVSKKLQKLLNNEADQPAKKTNNAVRA</sequence>
<dbReference type="SMART" id="SM00915">
    <property type="entry name" value="Jacalin"/>
    <property type="match status" value="1"/>
</dbReference>
<dbReference type="FunFam" id="2.100.10.30:FF:000001">
    <property type="entry name" value="Jacalin-related lectin 33"/>
    <property type="match status" value="1"/>
</dbReference>
<evidence type="ECO:0000313" key="5">
    <source>
        <dbReference type="Proteomes" id="UP001419268"/>
    </source>
</evidence>
<dbReference type="CDD" id="cd09612">
    <property type="entry name" value="Jacalin"/>
    <property type="match status" value="1"/>
</dbReference>
<dbReference type="InterPro" id="IPR036404">
    <property type="entry name" value="Jacalin-like_lectin_dom_sf"/>
</dbReference>
<dbReference type="InterPro" id="IPR001229">
    <property type="entry name" value="Jacalin-like_lectin_dom"/>
</dbReference>
<dbReference type="InterPro" id="IPR033734">
    <property type="entry name" value="Jacalin-like_lectin_dom_plant"/>
</dbReference>
<name>A0AAP0HYM7_9MAGN</name>
<dbReference type="Pfam" id="PF01419">
    <property type="entry name" value="Jacalin"/>
    <property type="match status" value="1"/>
</dbReference>
<gene>
    <name evidence="4" type="ORF">Scep_024574</name>
</gene>
<keyword evidence="5" id="KW-1185">Reference proteome</keyword>
<evidence type="ECO:0000313" key="4">
    <source>
        <dbReference type="EMBL" id="KAK9101144.1"/>
    </source>
</evidence>
<evidence type="ECO:0000259" key="3">
    <source>
        <dbReference type="PROSITE" id="PS51752"/>
    </source>
</evidence>
<evidence type="ECO:0000256" key="2">
    <source>
        <dbReference type="ARBA" id="ARBA00022734"/>
    </source>
</evidence>
<dbReference type="PANTHER" id="PTHR47293:SF15">
    <property type="entry name" value="JACALIN-RELATED LECTIN 19"/>
    <property type="match status" value="1"/>
</dbReference>
<dbReference type="Gene3D" id="2.100.10.30">
    <property type="entry name" value="Jacalin-like lectin domain"/>
    <property type="match status" value="1"/>
</dbReference>
<dbReference type="SUPFAM" id="SSF51101">
    <property type="entry name" value="Mannose-binding lectins"/>
    <property type="match status" value="1"/>
</dbReference>
<accession>A0AAP0HYM7</accession>
<dbReference type="PANTHER" id="PTHR47293">
    <property type="entry name" value="JACALIN-RELATED LECTIN 3"/>
    <property type="match status" value="1"/>
</dbReference>
<comment type="similarity">
    <text evidence="1">Belongs to the jacalin lectin family.</text>
</comment>
<evidence type="ECO:0000256" key="1">
    <source>
        <dbReference type="ARBA" id="ARBA00006568"/>
    </source>
</evidence>
<dbReference type="Proteomes" id="UP001419268">
    <property type="component" value="Unassembled WGS sequence"/>
</dbReference>
<organism evidence="4 5">
    <name type="scientific">Stephania cephalantha</name>
    <dbReference type="NCBI Taxonomy" id="152367"/>
    <lineage>
        <taxon>Eukaryota</taxon>
        <taxon>Viridiplantae</taxon>
        <taxon>Streptophyta</taxon>
        <taxon>Embryophyta</taxon>
        <taxon>Tracheophyta</taxon>
        <taxon>Spermatophyta</taxon>
        <taxon>Magnoliopsida</taxon>
        <taxon>Ranunculales</taxon>
        <taxon>Menispermaceae</taxon>
        <taxon>Menispermoideae</taxon>
        <taxon>Cissampelideae</taxon>
        <taxon>Stephania</taxon>
    </lineage>
</organism>
<comment type="caution">
    <text evidence="4">The sequence shown here is derived from an EMBL/GenBank/DDBJ whole genome shotgun (WGS) entry which is preliminary data.</text>
</comment>
<proteinExistence type="inferred from homology"/>
<dbReference type="EMBL" id="JBBNAG010000010">
    <property type="protein sequence ID" value="KAK9101144.1"/>
    <property type="molecule type" value="Genomic_DNA"/>
</dbReference>
<protein>
    <recommendedName>
        <fullName evidence="3">Jacalin-type lectin domain-containing protein</fullName>
    </recommendedName>
</protein>
<feature type="domain" description="Jacalin-type lectin" evidence="3">
    <location>
        <begin position="40"/>
        <end position="184"/>
    </location>
</feature>
<keyword evidence="2" id="KW-0430">Lectin</keyword>
<dbReference type="AlphaFoldDB" id="A0AAP0HYM7"/>